<organism evidence="2 3">
    <name type="scientific">Carboxydothermus islandicus</name>
    <dbReference type="NCBI Taxonomy" id="661089"/>
    <lineage>
        <taxon>Bacteria</taxon>
        <taxon>Bacillati</taxon>
        <taxon>Bacillota</taxon>
        <taxon>Clostridia</taxon>
        <taxon>Thermoanaerobacterales</taxon>
        <taxon>Thermoanaerobacteraceae</taxon>
        <taxon>Carboxydothermus</taxon>
    </lineage>
</organism>
<keyword evidence="3" id="KW-1185">Reference proteome</keyword>
<gene>
    <name evidence="2" type="ORF">ciss_12890</name>
</gene>
<dbReference type="Proteomes" id="UP000187338">
    <property type="component" value="Unassembled WGS sequence"/>
</dbReference>
<dbReference type="InterPro" id="IPR053830">
    <property type="entry name" value="DUF6922"/>
</dbReference>
<sequence>MKKTIPESFKIYFWDVNIDDIDLEKHKRFVIERILNYGDHQALFWLKEIYDEIMIKEAVKKSRNLTRKTARFWQAYFNLSEEEMRCFTKF</sequence>
<comment type="caution">
    <text evidence="2">The sequence shown here is derived from an EMBL/GenBank/DDBJ whole genome shotgun (WGS) entry which is preliminary data.</text>
</comment>
<dbReference type="RefSeq" id="WP_075865516.1">
    <property type="nucleotide sequence ID" value="NZ_BDJL01000038.1"/>
</dbReference>
<dbReference type="AlphaFoldDB" id="A0A1L8D2E2"/>
<evidence type="ECO:0000313" key="3">
    <source>
        <dbReference type="Proteomes" id="UP000187338"/>
    </source>
</evidence>
<dbReference type="OrthoDB" id="9787886at2"/>
<reference evidence="3" key="1">
    <citation type="submission" date="2016-12" db="EMBL/GenBank/DDBJ databases">
        <title>Draft Genome Sequences od Carboxydothermus pertinax and islandicus, Hydrogenogenic Carboxydotrophic Bacteria.</title>
        <authorList>
            <person name="Fukuyama Y."/>
            <person name="Ohmae K."/>
            <person name="Yoneda Y."/>
            <person name="Yoshida T."/>
            <person name="Sako Y."/>
        </authorList>
    </citation>
    <scope>NUCLEOTIDE SEQUENCE [LARGE SCALE GENOMIC DNA]</scope>
    <source>
        <strain evidence="3">SET</strain>
    </source>
</reference>
<proteinExistence type="predicted"/>
<name>A0A1L8D2E2_9THEO</name>
<accession>A0A1L8D2E2</accession>
<dbReference type="Pfam" id="PF21956">
    <property type="entry name" value="DUF6922"/>
    <property type="match status" value="1"/>
</dbReference>
<feature type="domain" description="DUF6922" evidence="1">
    <location>
        <begin position="10"/>
        <end position="59"/>
    </location>
</feature>
<protein>
    <recommendedName>
        <fullName evidence="1">DUF6922 domain-containing protein</fullName>
    </recommendedName>
</protein>
<evidence type="ECO:0000259" key="1">
    <source>
        <dbReference type="Pfam" id="PF21956"/>
    </source>
</evidence>
<dbReference type="STRING" id="661089.ciss_12890"/>
<evidence type="ECO:0000313" key="2">
    <source>
        <dbReference type="EMBL" id="GAV25356.1"/>
    </source>
</evidence>
<dbReference type="EMBL" id="BDJL01000038">
    <property type="protein sequence ID" value="GAV25356.1"/>
    <property type="molecule type" value="Genomic_DNA"/>
</dbReference>